<dbReference type="InterPro" id="IPR006385">
    <property type="entry name" value="HAD_hydro_SerB1"/>
</dbReference>
<evidence type="ECO:0000313" key="6">
    <source>
        <dbReference type="Proteomes" id="UP001337305"/>
    </source>
</evidence>
<keyword evidence="1" id="KW-0479">Metal-binding</keyword>
<dbReference type="PANTHER" id="PTHR43344:SF13">
    <property type="entry name" value="PHOSPHATASE RV3661-RELATED"/>
    <property type="match status" value="1"/>
</dbReference>
<dbReference type="PANTHER" id="PTHR43344">
    <property type="entry name" value="PHOSPHOSERINE PHOSPHATASE"/>
    <property type="match status" value="1"/>
</dbReference>
<dbReference type="Gene3D" id="1.20.1440.100">
    <property type="entry name" value="SG protein - dephosphorylation function"/>
    <property type="match status" value="1"/>
</dbReference>
<keyword evidence="6" id="KW-1185">Reference proteome</keyword>
<reference evidence="5 6" key="1">
    <citation type="submission" date="2022-09" db="EMBL/GenBank/DDBJ databases">
        <title>Genome sequencing of Flavivirga sp. MEBiC05379.</title>
        <authorList>
            <person name="Oh H.-M."/>
            <person name="Kwon K.K."/>
            <person name="Park M.J."/>
            <person name="Yang S.-H."/>
        </authorList>
    </citation>
    <scope>NUCLEOTIDE SEQUENCE [LARGE SCALE GENOMIC DNA]</scope>
    <source>
        <strain evidence="5 6">MEBiC05379</strain>
    </source>
</reference>
<dbReference type="GO" id="GO:0016787">
    <property type="term" value="F:hydrolase activity"/>
    <property type="evidence" value="ECO:0007669"/>
    <property type="project" value="UniProtKB-KW"/>
</dbReference>
<dbReference type="NCBIfam" id="TIGR01488">
    <property type="entry name" value="HAD-SF-IB"/>
    <property type="match status" value="1"/>
</dbReference>
<comment type="caution">
    <text evidence="5">The sequence shown here is derived from an EMBL/GenBank/DDBJ whole genome shotgun (WGS) entry which is preliminary data.</text>
</comment>
<keyword evidence="4" id="KW-1133">Transmembrane helix</keyword>
<dbReference type="InterPro" id="IPR023214">
    <property type="entry name" value="HAD_sf"/>
</dbReference>
<evidence type="ECO:0000313" key="5">
    <source>
        <dbReference type="EMBL" id="MEF3835439.1"/>
    </source>
</evidence>
<sequence length="213" mass="25002">MIKNINTIAVFDLDGTITSKDTYLEFIKFCKGTLFFYLGIVVLSPFIILFYLKLYNNNRLKECFFSFFFKGYKASELKKKGVEFSETILPALCYKSALNVLKWHQEQEHDIIILTASSDIWLKQWCASNNYELKSTQFETIDDCFTGKIKGNNCFGIEKRTFLTEYLKNKNYAFSYGYGDSSSDKHFLELTNQSYLMKLDSDNVDKYWKNEHL</sequence>
<gene>
    <name evidence="5" type="ORF">N1F79_20110</name>
</gene>
<dbReference type="Proteomes" id="UP001337305">
    <property type="component" value="Unassembled WGS sequence"/>
</dbReference>
<organism evidence="5 6">
    <name type="scientific">Flavivirga spongiicola</name>
    <dbReference type="NCBI Taxonomy" id="421621"/>
    <lineage>
        <taxon>Bacteria</taxon>
        <taxon>Pseudomonadati</taxon>
        <taxon>Bacteroidota</taxon>
        <taxon>Flavobacteriia</taxon>
        <taxon>Flavobacteriales</taxon>
        <taxon>Flavobacteriaceae</taxon>
        <taxon>Flavivirga</taxon>
    </lineage>
</organism>
<evidence type="ECO:0000256" key="3">
    <source>
        <dbReference type="ARBA" id="ARBA00022842"/>
    </source>
</evidence>
<accession>A0ABU7XYG7</accession>
<name>A0ABU7XYG7_9FLAO</name>
<dbReference type="NCBIfam" id="TIGR01490">
    <property type="entry name" value="HAD-SF-IB-hyp1"/>
    <property type="match status" value="1"/>
</dbReference>
<proteinExistence type="predicted"/>
<evidence type="ECO:0000256" key="1">
    <source>
        <dbReference type="ARBA" id="ARBA00022723"/>
    </source>
</evidence>
<dbReference type="EMBL" id="JAODOP010000004">
    <property type="protein sequence ID" value="MEF3835439.1"/>
    <property type="molecule type" value="Genomic_DNA"/>
</dbReference>
<keyword evidence="2 5" id="KW-0378">Hydrolase</keyword>
<evidence type="ECO:0000256" key="4">
    <source>
        <dbReference type="SAM" id="Phobius"/>
    </source>
</evidence>
<keyword evidence="3" id="KW-0460">Magnesium</keyword>
<evidence type="ECO:0000256" key="2">
    <source>
        <dbReference type="ARBA" id="ARBA00022801"/>
    </source>
</evidence>
<dbReference type="InterPro" id="IPR036412">
    <property type="entry name" value="HAD-like_sf"/>
</dbReference>
<keyword evidence="4" id="KW-0472">Membrane</keyword>
<dbReference type="Gene3D" id="3.40.50.1000">
    <property type="entry name" value="HAD superfamily/HAD-like"/>
    <property type="match status" value="1"/>
</dbReference>
<feature type="transmembrane region" description="Helical" evidence="4">
    <location>
        <begin position="34"/>
        <end position="52"/>
    </location>
</feature>
<dbReference type="InterPro" id="IPR050582">
    <property type="entry name" value="HAD-like_SerB"/>
</dbReference>
<dbReference type="SUPFAM" id="SSF56784">
    <property type="entry name" value="HAD-like"/>
    <property type="match status" value="1"/>
</dbReference>
<dbReference type="Pfam" id="PF12710">
    <property type="entry name" value="HAD"/>
    <property type="match status" value="1"/>
</dbReference>
<keyword evidence="4" id="KW-0812">Transmembrane</keyword>
<dbReference type="RefSeq" id="WP_303307725.1">
    <property type="nucleotide sequence ID" value="NZ_JAODOP010000004.1"/>
</dbReference>
<protein>
    <submittedName>
        <fullName evidence="5">HAD-IB family hydrolase</fullName>
    </submittedName>
</protein>